<keyword evidence="11" id="KW-1185">Reference proteome</keyword>
<dbReference type="AlphaFoldDB" id="A0AAW7Z1A3"/>
<gene>
    <name evidence="9" type="ORF">AVL57_10095</name>
    <name evidence="10" type="ORF">Q4527_12600</name>
</gene>
<dbReference type="Pfam" id="PF08281">
    <property type="entry name" value="Sigma70_r4_2"/>
    <property type="match status" value="1"/>
</dbReference>
<organism evidence="10 12">
    <name type="scientific">Alteromonas stellipolaris</name>
    <dbReference type="NCBI Taxonomy" id="233316"/>
    <lineage>
        <taxon>Bacteria</taxon>
        <taxon>Pseudomonadati</taxon>
        <taxon>Pseudomonadota</taxon>
        <taxon>Gammaproteobacteria</taxon>
        <taxon>Alteromonadales</taxon>
        <taxon>Alteromonadaceae</taxon>
        <taxon>Alteromonas/Salinimonas group</taxon>
        <taxon>Alteromonas</taxon>
    </lineage>
</organism>
<dbReference type="InterPro" id="IPR007627">
    <property type="entry name" value="RNA_pol_sigma70_r2"/>
</dbReference>
<dbReference type="KEGG" id="asq:AVL57_10095"/>
<dbReference type="InterPro" id="IPR013324">
    <property type="entry name" value="RNA_pol_sigma_r3/r4-like"/>
</dbReference>
<dbReference type="InterPro" id="IPR000838">
    <property type="entry name" value="RNA_pol_sigma70_ECF_CS"/>
</dbReference>
<dbReference type="NCBIfam" id="NF009170">
    <property type="entry name" value="PRK12517.1"/>
    <property type="match status" value="1"/>
</dbReference>
<dbReference type="Gene3D" id="1.10.10.10">
    <property type="entry name" value="Winged helix-like DNA-binding domain superfamily/Winged helix DNA-binding domain"/>
    <property type="match status" value="1"/>
</dbReference>
<feature type="domain" description="RNA polymerase sigma-70 region 2" evidence="7">
    <location>
        <begin position="26"/>
        <end position="92"/>
    </location>
</feature>
<dbReference type="NCBIfam" id="TIGR02937">
    <property type="entry name" value="sigma70-ECF"/>
    <property type="match status" value="1"/>
</dbReference>
<dbReference type="GO" id="GO:0003677">
    <property type="term" value="F:DNA binding"/>
    <property type="evidence" value="ECO:0007669"/>
    <property type="project" value="UniProtKB-KW"/>
</dbReference>
<keyword evidence="3 6" id="KW-0731">Sigma factor</keyword>
<evidence type="ECO:0000313" key="9">
    <source>
        <dbReference type="EMBL" id="AMJ74288.1"/>
    </source>
</evidence>
<evidence type="ECO:0000256" key="5">
    <source>
        <dbReference type="ARBA" id="ARBA00023163"/>
    </source>
</evidence>
<dbReference type="EMBL" id="CP013926">
    <property type="protein sequence ID" value="AMJ74288.1"/>
    <property type="molecule type" value="Genomic_DNA"/>
</dbReference>
<keyword evidence="5 6" id="KW-0804">Transcription</keyword>
<evidence type="ECO:0000313" key="11">
    <source>
        <dbReference type="Proteomes" id="UP000056750"/>
    </source>
</evidence>
<evidence type="ECO:0000256" key="3">
    <source>
        <dbReference type="ARBA" id="ARBA00023082"/>
    </source>
</evidence>
<evidence type="ECO:0000259" key="8">
    <source>
        <dbReference type="Pfam" id="PF08281"/>
    </source>
</evidence>
<reference evidence="10" key="2">
    <citation type="submission" date="2023-07" db="EMBL/GenBank/DDBJ databases">
        <title>Genome content predicts the carbon catabolic preferences of heterotrophic bacteria.</title>
        <authorList>
            <person name="Gralka M."/>
        </authorList>
    </citation>
    <scope>NUCLEOTIDE SEQUENCE</scope>
    <source>
        <strain evidence="10">F2M12</strain>
    </source>
</reference>
<evidence type="ECO:0000259" key="7">
    <source>
        <dbReference type="Pfam" id="PF04542"/>
    </source>
</evidence>
<protein>
    <recommendedName>
        <fullName evidence="6">RNA polymerase sigma factor</fullName>
    </recommendedName>
</protein>
<dbReference type="InterPro" id="IPR013325">
    <property type="entry name" value="RNA_pol_sigma_r2"/>
</dbReference>
<dbReference type="SUPFAM" id="SSF88946">
    <property type="entry name" value="Sigma2 domain of RNA polymerase sigma factors"/>
    <property type="match status" value="1"/>
</dbReference>
<reference evidence="9 11" key="1">
    <citation type="submission" date="2015-12" db="EMBL/GenBank/DDBJ databases">
        <title>Intraspecies pangenome expansion in the marine bacterium Alteromonas.</title>
        <authorList>
            <person name="Lopez-Perez M."/>
            <person name="Rodriguez-Valera F."/>
        </authorList>
    </citation>
    <scope>NUCLEOTIDE SEQUENCE [LARGE SCALE GENOMIC DNA]</scope>
    <source>
        <strain evidence="9 11">LMG 21861</strain>
    </source>
</reference>
<dbReference type="InterPro" id="IPR014284">
    <property type="entry name" value="RNA_pol_sigma-70_dom"/>
</dbReference>
<dbReference type="GO" id="GO:0006352">
    <property type="term" value="P:DNA-templated transcription initiation"/>
    <property type="evidence" value="ECO:0007669"/>
    <property type="project" value="InterPro"/>
</dbReference>
<dbReference type="Gene3D" id="1.10.1740.10">
    <property type="match status" value="1"/>
</dbReference>
<keyword evidence="4 6" id="KW-0238">DNA-binding</keyword>
<evidence type="ECO:0000256" key="2">
    <source>
        <dbReference type="ARBA" id="ARBA00023015"/>
    </source>
</evidence>
<evidence type="ECO:0000256" key="6">
    <source>
        <dbReference type="RuleBase" id="RU000716"/>
    </source>
</evidence>
<evidence type="ECO:0000313" key="12">
    <source>
        <dbReference type="Proteomes" id="UP001170717"/>
    </source>
</evidence>
<evidence type="ECO:0000256" key="4">
    <source>
        <dbReference type="ARBA" id="ARBA00023125"/>
    </source>
</evidence>
<keyword evidence="2 6" id="KW-0805">Transcription regulation</keyword>
<dbReference type="Pfam" id="PF04542">
    <property type="entry name" value="Sigma70_r2"/>
    <property type="match status" value="1"/>
</dbReference>
<dbReference type="GO" id="GO:0016987">
    <property type="term" value="F:sigma factor activity"/>
    <property type="evidence" value="ECO:0007669"/>
    <property type="project" value="UniProtKB-KW"/>
</dbReference>
<evidence type="ECO:0000313" key="10">
    <source>
        <dbReference type="EMBL" id="MDO6578241.1"/>
    </source>
</evidence>
<sequence length="185" mass="21744">MFARNRSGSSRVLSNMKAKHKRYEALVNAFHADIFRYAYWLVKDRSVAEDIVQETFLRAWRSLDSLNDEKAAKSWLITILRRENARRFERKQFDTVDIDDVSVHDETQDAEVDVQDRELHRLLGGLSDEYREPLVLQLIFGFSGDEISQQLNLNKNTVMTRLFRARNQLREALERQNEQRGQANG</sequence>
<dbReference type="PANTHER" id="PTHR43133">
    <property type="entry name" value="RNA POLYMERASE ECF-TYPE SIGMA FACTO"/>
    <property type="match status" value="1"/>
</dbReference>
<dbReference type="InterPro" id="IPR039425">
    <property type="entry name" value="RNA_pol_sigma-70-like"/>
</dbReference>
<dbReference type="RefSeq" id="WP_057793054.1">
    <property type="nucleotide sequence ID" value="NZ_CANLMS010000008.1"/>
</dbReference>
<accession>A0AAW7Z1A3</accession>
<dbReference type="InterPro" id="IPR013249">
    <property type="entry name" value="RNA_pol_sigma70_r4_t2"/>
</dbReference>
<dbReference type="SUPFAM" id="SSF88659">
    <property type="entry name" value="Sigma3 and sigma4 domains of RNA polymerase sigma factors"/>
    <property type="match status" value="1"/>
</dbReference>
<dbReference type="EMBL" id="JAUOQI010000008">
    <property type="protein sequence ID" value="MDO6578241.1"/>
    <property type="molecule type" value="Genomic_DNA"/>
</dbReference>
<dbReference type="PANTHER" id="PTHR43133:SF51">
    <property type="entry name" value="RNA POLYMERASE SIGMA FACTOR"/>
    <property type="match status" value="1"/>
</dbReference>
<dbReference type="InterPro" id="IPR036388">
    <property type="entry name" value="WH-like_DNA-bd_sf"/>
</dbReference>
<dbReference type="Proteomes" id="UP001170717">
    <property type="component" value="Unassembled WGS sequence"/>
</dbReference>
<name>A0AAW7Z1A3_9ALTE</name>
<dbReference type="PROSITE" id="PS01063">
    <property type="entry name" value="SIGMA70_ECF"/>
    <property type="match status" value="1"/>
</dbReference>
<dbReference type="Proteomes" id="UP000056750">
    <property type="component" value="Chromosome"/>
</dbReference>
<comment type="similarity">
    <text evidence="1 6">Belongs to the sigma-70 factor family. ECF subfamily.</text>
</comment>
<dbReference type="CDD" id="cd06171">
    <property type="entry name" value="Sigma70_r4"/>
    <property type="match status" value="1"/>
</dbReference>
<proteinExistence type="inferred from homology"/>
<feature type="domain" description="RNA polymerase sigma factor 70 region 4 type 2" evidence="8">
    <location>
        <begin position="117"/>
        <end position="169"/>
    </location>
</feature>
<evidence type="ECO:0000256" key="1">
    <source>
        <dbReference type="ARBA" id="ARBA00010641"/>
    </source>
</evidence>